<keyword evidence="3" id="KW-0408">Iron</keyword>
<dbReference type="SUPFAM" id="SSF47188">
    <property type="entry name" value="Hemerythrin-like"/>
    <property type="match status" value="1"/>
</dbReference>
<evidence type="ECO:0000259" key="5">
    <source>
        <dbReference type="Pfam" id="PF07238"/>
    </source>
</evidence>
<keyword evidence="7" id="KW-1185">Reference proteome</keyword>
<feature type="domain" description="PilZ" evidence="5">
    <location>
        <begin position="150"/>
        <end position="230"/>
    </location>
</feature>
<dbReference type="InterPro" id="IPR035938">
    <property type="entry name" value="Hemerythrin-like_sf"/>
</dbReference>
<organism evidence="6 7">
    <name type="scientific">Candidatus Magnetaquiglobus chichijimensis</name>
    <dbReference type="NCBI Taxonomy" id="3141448"/>
    <lineage>
        <taxon>Bacteria</taxon>
        <taxon>Pseudomonadati</taxon>
        <taxon>Pseudomonadota</taxon>
        <taxon>Magnetococcia</taxon>
        <taxon>Magnetococcales</taxon>
        <taxon>Candidatus Magnetaquicoccaceae</taxon>
        <taxon>Candidatus Magnetaquiglobus</taxon>
    </lineage>
</organism>
<dbReference type="EMBL" id="BAAFGK010000004">
    <property type="protein sequence ID" value="GAB0057889.1"/>
    <property type="molecule type" value="Genomic_DNA"/>
</dbReference>
<reference evidence="6 7" key="1">
    <citation type="submission" date="2024-09" db="EMBL/GenBank/DDBJ databases">
        <title>Draft genome sequence of Candidatus Magnetaquicoccaceae bacterium FCR-1.</title>
        <authorList>
            <person name="Shimoshige H."/>
            <person name="Shimamura S."/>
            <person name="Taoka A."/>
            <person name="Kobayashi H."/>
            <person name="Maekawa T."/>
        </authorList>
    </citation>
    <scope>NUCLEOTIDE SEQUENCE [LARGE SCALE GENOMIC DNA]</scope>
    <source>
        <strain evidence="6 7">FCR-1</strain>
    </source>
</reference>
<dbReference type="Proteomes" id="UP001628193">
    <property type="component" value="Unassembled WGS sequence"/>
</dbReference>
<comment type="caution">
    <text evidence="6">The sequence shown here is derived from an EMBL/GenBank/DDBJ whole genome shotgun (WGS) entry which is preliminary data.</text>
</comment>
<dbReference type="CDD" id="cd12107">
    <property type="entry name" value="Hemerythrin"/>
    <property type="match status" value="1"/>
</dbReference>
<keyword evidence="2" id="KW-0479">Metal-binding</keyword>
<evidence type="ECO:0000259" key="4">
    <source>
        <dbReference type="Pfam" id="PF01814"/>
    </source>
</evidence>
<dbReference type="Pfam" id="PF01814">
    <property type="entry name" value="Hemerythrin"/>
    <property type="match status" value="1"/>
</dbReference>
<dbReference type="Pfam" id="PF07238">
    <property type="entry name" value="PilZ"/>
    <property type="match status" value="1"/>
</dbReference>
<dbReference type="InterPro" id="IPR050669">
    <property type="entry name" value="Hemerythrin"/>
</dbReference>
<protein>
    <submittedName>
        <fullName evidence="6">Hemerythrin</fullName>
    </submittedName>
</protein>
<evidence type="ECO:0000256" key="1">
    <source>
        <dbReference type="ARBA" id="ARBA00010587"/>
    </source>
</evidence>
<dbReference type="PANTHER" id="PTHR37164:SF1">
    <property type="entry name" value="BACTERIOHEMERYTHRIN"/>
    <property type="match status" value="1"/>
</dbReference>
<proteinExistence type="inferred from homology"/>
<dbReference type="RefSeq" id="WP_420905575.1">
    <property type="nucleotide sequence ID" value="NZ_BAAFGK010000004.1"/>
</dbReference>
<dbReference type="InterPro" id="IPR012827">
    <property type="entry name" value="Hemerythrin_metal-bd"/>
</dbReference>
<feature type="domain" description="Hemerythrin-like" evidence="4">
    <location>
        <begin position="21"/>
        <end position="133"/>
    </location>
</feature>
<evidence type="ECO:0000313" key="6">
    <source>
        <dbReference type="EMBL" id="GAB0057889.1"/>
    </source>
</evidence>
<accession>A0ABQ0CAH7</accession>
<dbReference type="PANTHER" id="PTHR37164">
    <property type="entry name" value="BACTERIOHEMERYTHRIN"/>
    <property type="match status" value="1"/>
</dbReference>
<dbReference type="InterPro" id="IPR009875">
    <property type="entry name" value="PilZ_domain"/>
</dbReference>
<dbReference type="Gene3D" id="1.20.120.50">
    <property type="entry name" value="Hemerythrin-like"/>
    <property type="match status" value="1"/>
</dbReference>
<evidence type="ECO:0000313" key="7">
    <source>
        <dbReference type="Proteomes" id="UP001628193"/>
    </source>
</evidence>
<dbReference type="InterPro" id="IPR012312">
    <property type="entry name" value="Hemerythrin-like"/>
</dbReference>
<gene>
    <name evidence="6" type="ORF">SIID45300_02223</name>
</gene>
<dbReference type="NCBIfam" id="TIGR02481">
    <property type="entry name" value="hemeryth_dom"/>
    <property type="match status" value="1"/>
</dbReference>
<sequence>MLKILCSQKEISFQQDLTLNIAEIDVQHERLFILCQTATDLKYSGTLQIEALLLEIESYISEHLSFEEQILKKTDLEIYTHHKQLHDQFREKYFQINKKHQFLKEDPTQARQVSVELATLLKEWLCQHILKVDRQHRSHFQGRKHLVTPRSPRIKVNVRALLEMSRGRGLTCLVIDVSDSGALLHFQAVPNWIKADETALLHIIPLVQCNATPCRIVHVAVDDIRVEFLEKHSCNLYTAMVQCKT</sequence>
<evidence type="ECO:0000256" key="3">
    <source>
        <dbReference type="ARBA" id="ARBA00023004"/>
    </source>
</evidence>
<name>A0ABQ0CAH7_9PROT</name>
<evidence type="ECO:0000256" key="2">
    <source>
        <dbReference type="ARBA" id="ARBA00022723"/>
    </source>
</evidence>
<comment type="similarity">
    <text evidence="1">Belongs to the hemerythrin family.</text>
</comment>